<comment type="similarity">
    <text evidence="2">Belongs to the class-I pyridoxal-phosphate-dependent aminotransferase family.</text>
</comment>
<reference evidence="7" key="1">
    <citation type="submission" date="2015-06" db="EMBL/GenBank/DDBJ databases">
        <authorList>
            <person name="Nguyen H."/>
        </authorList>
    </citation>
    <scope>NUCLEOTIDE SEQUENCE</scope>
    <source>
        <strain evidence="7">DAOM 180753</strain>
    </source>
</reference>
<dbReference type="GO" id="GO:0006571">
    <property type="term" value="P:tyrosine biosynthetic process"/>
    <property type="evidence" value="ECO:0007669"/>
    <property type="project" value="TreeGrafter"/>
</dbReference>
<feature type="region of interest" description="Disordered" evidence="6">
    <location>
        <begin position="58"/>
        <end position="77"/>
    </location>
</feature>
<gene>
    <name evidence="7" type="ORF">VN97_g7894</name>
</gene>
<keyword evidence="5" id="KW-0663">Pyridoxal phosphate</keyword>
<dbReference type="InterPro" id="IPR050859">
    <property type="entry name" value="Class-I_PLP-dep_aminotransf"/>
</dbReference>
<comment type="caution">
    <text evidence="7">The sequence shown here is derived from an EMBL/GenBank/DDBJ whole genome shotgun (WGS) entry which is preliminary data.</text>
</comment>
<dbReference type="Proteomes" id="UP001227192">
    <property type="component" value="Unassembled WGS sequence"/>
</dbReference>
<accession>A0AAI9TER2</accession>
<dbReference type="PANTHER" id="PTHR42790:SF21">
    <property type="entry name" value="AROMATIC_AMINOADIPATE AMINOTRANSFERASE 1"/>
    <property type="match status" value="1"/>
</dbReference>
<feature type="compositionally biased region" description="Basic and acidic residues" evidence="6">
    <location>
        <begin position="17"/>
        <end position="26"/>
    </location>
</feature>
<dbReference type="EMBL" id="LACB01000265">
    <property type="protein sequence ID" value="KAJ9485465.1"/>
    <property type="molecule type" value="Genomic_DNA"/>
</dbReference>
<keyword evidence="3" id="KW-0032">Aminotransferase</keyword>
<evidence type="ECO:0000313" key="7">
    <source>
        <dbReference type="EMBL" id="KAJ9485465.1"/>
    </source>
</evidence>
<dbReference type="PANTHER" id="PTHR42790">
    <property type="entry name" value="AMINOTRANSFERASE"/>
    <property type="match status" value="1"/>
</dbReference>
<protein>
    <recommendedName>
        <fullName evidence="9">Aminotransferase class I/classII domain-containing protein</fullName>
    </recommendedName>
</protein>
<name>A0AAI9TER2_PENTH</name>
<evidence type="ECO:0000256" key="2">
    <source>
        <dbReference type="ARBA" id="ARBA00007441"/>
    </source>
</evidence>
<sequence length="191" mass="21130">MEYQSTSSGGTVPPKAAPKDARDWSHIRSPGSGAPSTEYFPFYGIDFEVGSTDAFETAGKKIPDTRRPSTSASMTARPESHLLVEQHTYATVFETGLPLGYKFTQVRMDKDGLLPDDLDLILSTWDESARGGKKPRLLYTIPTGQNPTGTTQPLPRRQAIYRVAQKHDLFIVKDDPYYFAPPQSPPALLPQ</sequence>
<dbReference type="Gene3D" id="3.40.640.10">
    <property type="entry name" value="Type I PLP-dependent aspartate aminotransferase-like (Major domain)"/>
    <property type="match status" value="1"/>
</dbReference>
<proteinExistence type="inferred from homology"/>
<evidence type="ECO:0000256" key="6">
    <source>
        <dbReference type="SAM" id="MobiDB-lite"/>
    </source>
</evidence>
<dbReference type="InterPro" id="IPR015421">
    <property type="entry name" value="PyrdxlP-dep_Trfase_major"/>
</dbReference>
<organism evidence="7 8">
    <name type="scientific">Penicillium thymicola</name>
    <dbReference type="NCBI Taxonomy" id="293382"/>
    <lineage>
        <taxon>Eukaryota</taxon>
        <taxon>Fungi</taxon>
        <taxon>Dikarya</taxon>
        <taxon>Ascomycota</taxon>
        <taxon>Pezizomycotina</taxon>
        <taxon>Eurotiomycetes</taxon>
        <taxon>Eurotiomycetidae</taxon>
        <taxon>Eurotiales</taxon>
        <taxon>Aspergillaceae</taxon>
        <taxon>Penicillium</taxon>
    </lineage>
</organism>
<feature type="compositionally biased region" description="Polar residues" evidence="6">
    <location>
        <begin position="1"/>
        <end position="10"/>
    </location>
</feature>
<evidence type="ECO:0000256" key="5">
    <source>
        <dbReference type="ARBA" id="ARBA00022898"/>
    </source>
</evidence>
<keyword evidence="4" id="KW-0808">Transferase</keyword>
<reference evidence="7" key="2">
    <citation type="journal article" date="2016" name="Fungal Biol.">
        <title>Ochratoxin A production by Penicillium thymicola.</title>
        <authorList>
            <person name="Nguyen H.D.T."/>
            <person name="McMullin D.R."/>
            <person name="Ponomareva E."/>
            <person name="Riley R."/>
            <person name="Pomraning K.R."/>
            <person name="Baker S.E."/>
            <person name="Seifert K.A."/>
        </authorList>
    </citation>
    <scope>NUCLEOTIDE SEQUENCE</scope>
    <source>
        <strain evidence="7">DAOM 180753</strain>
    </source>
</reference>
<keyword evidence="8" id="KW-1185">Reference proteome</keyword>
<feature type="region of interest" description="Disordered" evidence="6">
    <location>
        <begin position="1"/>
        <end position="36"/>
    </location>
</feature>
<dbReference type="GO" id="GO:0019878">
    <property type="term" value="P:lysine biosynthetic process via aminoadipic acid"/>
    <property type="evidence" value="ECO:0007669"/>
    <property type="project" value="TreeGrafter"/>
</dbReference>
<dbReference type="GO" id="GO:0047536">
    <property type="term" value="F:2-aminoadipate transaminase activity"/>
    <property type="evidence" value="ECO:0007669"/>
    <property type="project" value="TreeGrafter"/>
</dbReference>
<dbReference type="SUPFAM" id="SSF53383">
    <property type="entry name" value="PLP-dependent transferases"/>
    <property type="match status" value="1"/>
</dbReference>
<evidence type="ECO:0000313" key="8">
    <source>
        <dbReference type="Proteomes" id="UP001227192"/>
    </source>
</evidence>
<evidence type="ECO:0000256" key="4">
    <source>
        <dbReference type="ARBA" id="ARBA00022679"/>
    </source>
</evidence>
<evidence type="ECO:0000256" key="3">
    <source>
        <dbReference type="ARBA" id="ARBA00022576"/>
    </source>
</evidence>
<dbReference type="GO" id="GO:0009074">
    <property type="term" value="P:aromatic amino acid family catabolic process"/>
    <property type="evidence" value="ECO:0007669"/>
    <property type="project" value="TreeGrafter"/>
</dbReference>
<dbReference type="GO" id="GO:0008793">
    <property type="term" value="F:aromatic-amino-acid transaminase activity"/>
    <property type="evidence" value="ECO:0007669"/>
    <property type="project" value="TreeGrafter"/>
</dbReference>
<feature type="compositionally biased region" description="Basic and acidic residues" evidence="6">
    <location>
        <begin position="58"/>
        <end position="67"/>
    </location>
</feature>
<dbReference type="AlphaFoldDB" id="A0AAI9TER2"/>
<comment type="cofactor">
    <cofactor evidence="1">
        <name>pyridoxal 5'-phosphate</name>
        <dbReference type="ChEBI" id="CHEBI:597326"/>
    </cofactor>
</comment>
<evidence type="ECO:0008006" key="9">
    <source>
        <dbReference type="Google" id="ProtNLM"/>
    </source>
</evidence>
<evidence type="ECO:0000256" key="1">
    <source>
        <dbReference type="ARBA" id="ARBA00001933"/>
    </source>
</evidence>
<dbReference type="InterPro" id="IPR015424">
    <property type="entry name" value="PyrdxlP-dep_Trfase"/>
</dbReference>